<comment type="similarity">
    <text evidence="1">Belongs to the peptidase S9C family.</text>
</comment>
<evidence type="ECO:0000256" key="2">
    <source>
        <dbReference type="ARBA" id="ARBA00022801"/>
    </source>
</evidence>
<name>A0A7R7XRG2_9EURO</name>
<evidence type="ECO:0000256" key="4">
    <source>
        <dbReference type="ARBA" id="ARBA00032829"/>
    </source>
</evidence>
<dbReference type="OrthoDB" id="43744at2759"/>
<dbReference type="PANTHER" id="PTHR42776:SF27">
    <property type="entry name" value="DIPEPTIDYL PEPTIDASE FAMILY MEMBER 6"/>
    <property type="match status" value="1"/>
</dbReference>
<protein>
    <recommendedName>
        <fullName evidence="4">Dipeptidyl-peptidase V</fullName>
    </recommendedName>
</protein>
<dbReference type="AlphaFoldDB" id="A0A7R7XRG2"/>
<dbReference type="Gene3D" id="3.40.50.1820">
    <property type="entry name" value="alpha/beta hydrolase"/>
    <property type="match status" value="1"/>
</dbReference>
<sequence length="644" mass="70623">MPSISNPRQAAALSALADLKLPKDLHISPDGSKVVYALEAFSRKERAATSSLWIADVGVNHSARQITSGLFRDEKPRWSPDGRYIAFLSDRAGRGRGGVIYLLALGGFGEAYPVAEGVQGVKEFEWSGDGRFIAFASTDGDGDGDDAGEDDTDNPVVFGGEEEESSSQRLRIVEVERRSVRTLTPADHNVDLFSWSPTSLEIAYTVSGAVSESQFSSSRIEIASVDSGSRRTFIKAKGPVTSLVWTERDKLHFIARPTPPYTQPAVYEARIKSKQYGSYFGWDGEAISLHRARDSVIARIQNPNNEAAHALGVESTSWPFPSFFKSEYEITSFDAFRRPSSDDFTLAIARSSPQVANEVWSVTTNKTGGSSLVKLSSHNSTFDGFRSKRISTTGSDGWECDGWLFTPRPSVTISRRLPPTVVLLRSHPTLPSFSMGPHLDVAHLTAAGYAVLCPNLRTTGSGGGIGERYADLIAILKKAVLENLVDESRVTISGWSDGGFLTSLAVIRNEFSFRAAVCGGGVVDWDFVNANSDPFWPAPDIPSLSSSPRGYARSISTSTTSTSDAVSDGKSGAEKRKTPLLILHGREDDQVPVSGPLAFWREKQRWNGPVQMVLYPKEKHVIRDRRHLLDLWTRVLQFYDRYLV</sequence>
<dbReference type="Proteomes" id="UP000654913">
    <property type="component" value="Chromosome 5"/>
</dbReference>
<dbReference type="InterPro" id="IPR011659">
    <property type="entry name" value="WD40"/>
</dbReference>
<dbReference type="InterPro" id="IPR011042">
    <property type="entry name" value="6-blade_b-propeller_TolB-like"/>
</dbReference>
<feature type="compositionally biased region" description="Acidic residues" evidence="5">
    <location>
        <begin position="140"/>
        <end position="153"/>
    </location>
</feature>
<keyword evidence="8" id="KW-1185">Reference proteome</keyword>
<feature type="region of interest" description="Disordered" evidence="5">
    <location>
        <begin position="545"/>
        <end position="573"/>
    </location>
</feature>
<dbReference type="SUPFAM" id="SSF82171">
    <property type="entry name" value="DPP6 N-terminal domain-like"/>
    <property type="match status" value="1"/>
</dbReference>
<evidence type="ECO:0000256" key="1">
    <source>
        <dbReference type="ARBA" id="ARBA00010040"/>
    </source>
</evidence>
<dbReference type="GO" id="GO:0004252">
    <property type="term" value="F:serine-type endopeptidase activity"/>
    <property type="evidence" value="ECO:0007669"/>
    <property type="project" value="TreeGrafter"/>
</dbReference>
<evidence type="ECO:0000256" key="5">
    <source>
        <dbReference type="SAM" id="MobiDB-lite"/>
    </source>
</evidence>
<reference evidence="7" key="2">
    <citation type="submission" date="2021-02" db="EMBL/GenBank/DDBJ databases">
        <title>Aspergillus puulaauensis MK2 genome sequence.</title>
        <authorList>
            <person name="Futagami T."/>
            <person name="Mori K."/>
            <person name="Kadooka C."/>
            <person name="Tanaka T."/>
        </authorList>
    </citation>
    <scope>NUCLEOTIDE SEQUENCE</scope>
    <source>
        <strain evidence="7">MK2</strain>
    </source>
</reference>
<dbReference type="SUPFAM" id="SSF53474">
    <property type="entry name" value="alpha/beta-Hydrolases"/>
    <property type="match status" value="1"/>
</dbReference>
<accession>A0A7R7XRG2</accession>
<dbReference type="InterPro" id="IPR029058">
    <property type="entry name" value="AB_hydrolase_fold"/>
</dbReference>
<dbReference type="Pfam" id="PF07676">
    <property type="entry name" value="PD40"/>
    <property type="match status" value="1"/>
</dbReference>
<keyword evidence="3" id="KW-0645">Protease</keyword>
<dbReference type="GO" id="GO:0006508">
    <property type="term" value="P:proteolysis"/>
    <property type="evidence" value="ECO:0007669"/>
    <property type="project" value="InterPro"/>
</dbReference>
<dbReference type="InterPro" id="IPR001375">
    <property type="entry name" value="Peptidase_S9_cat"/>
</dbReference>
<keyword evidence="3" id="KW-0720">Serine protease</keyword>
<feature type="region of interest" description="Disordered" evidence="5">
    <location>
        <begin position="137"/>
        <end position="163"/>
    </location>
</feature>
<feature type="domain" description="Peptidase S9 prolyl oligopeptidase catalytic" evidence="6">
    <location>
        <begin position="467"/>
        <end position="643"/>
    </location>
</feature>
<reference evidence="7" key="1">
    <citation type="submission" date="2021-01" db="EMBL/GenBank/DDBJ databases">
        <authorList>
            <consortium name="Aspergillus puulaauensis MK2 genome sequencing consortium"/>
            <person name="Kazuki M."/>
            <person name="Futagami T."/>
        </authorList>
    </citation>
    <scope>NUCLEOTIDE SEQUENCE</scope>
    <source>
        <strain evidence="7">MK2</strain>
    </source>
</reference>
<keyword evidence="2" id="KW-0378">Hydrolase</keyword>
<gene>
    <name evidence="7" type="ORF">APUU_50239A</name>
</gene>
<evidence type="ECO:0000256" key="3">
    <source>
        <dbReference type="ARBA" id="ARBA00022825"/>
    </source>
</evidence>
<organism evidence="7 8">
    <name type="scientific">Aspergillus puulaauensis</name>
    <dbReference type="NCBI Taxonomy" id="1220207"/>
    <lineage>
        <taxon>Eukaryota</taxon>
        <taxon>Fungi</taxon>
        <taxon>Dikarya</taxon>
        <taxon>Ascomycota</taxon>
        <taxon>Pezizomycotina</taxon>
        <taxon>Eurotiomycetes</taxon>
        <taxon>Eurotiomycetidae</taxon>
        <taxon>Eurotiales</taxon>
        <taxon>Aspergillaceae</taxon>
        <taxon>Aspergillus</taxon>
    </lineage>
</organism>
<dbReference type="KEGG" id="apuu:APUU_50239A"/>
<dbReference type="EMBL" id="AP024447">
    <property type="protein sequence ID" value="BCS25528.1"/>
    <property type="molecule type" value="Genomic_DNA"/>
</dbReference>
<dbReference type="Pfam" id="PF00326">
    <property type="entry name" value="Peptidase_S9"/>
    <property type="match status" value="1"/>
</dbReference>
<evidence type="ECO:0000313" key="7">
    <source>
        <dbReference type="EMBL" id="BCS25528.1"/>
    </source>
</evidence>
<dbReference type="RefSeq" id="XP_041557722.1">
    <property type="nucleotide sequence ID" value="XM_041705214.1"/>
</dbReference>
<evidence type="ECO:0000259" key="6">
    <source>
        <dbReference type="Pfam" id="PF00326"/>
    </source>
</evidence>
<evidence type="ECO:0000313" key="8">
    <source>
        <dbReference type="Proteomes" id="UP000654913"/>
    </source>
</evidence>
<proteinExistence type="inferred from homology"/>
<dbReference type="GeneID" id="64975533"/>
<dbReference type="PANTHER" id="PTHR42776">
    <property type="entry name" value="SERINE PEPTIDASE S9 FAMILY MEMBER"/>
    <property type="match status" value="1"/>
</dbReference>
<dbReference type="Gene3D" id="2.120.10.30">
    <property type="entry name" value="TolB, C-terminal domain"/>
    <property type="match status" value="1"/>
</dbReference>